<evidence type="ECO:0000256" key="2">
    <source>
        <dbReference type="ARBA" id="ARBA00001946"/>
    </source>
</evidence>
<dbReference type="InterPro" id="IPR018297">
    <property type="entry name" value="A/G_cyclase_CS"/>
</dbReference>
<evidence type="ECO:0000256" key="3">
    <source>
        <dbReference type="ARBA" id="ARBA00004141"/>
    </source>
</evidence>
<dbReference type="GO" id="GO:0004016">
    <property type="term" value="F:adenylate cyclase activity"/>
    <property type="evidence" value="ECO:0007669"/>
    <property type="project" value="UniProtKB-EC"/>
</dbReference>
<dbReference type="PANTHER" id="PTHR45627:SF12">
    <property type="entry name" value="ADENYLATE CYCLASE TYPE 2"/>
    <property type="match status" value="1"/>
</dbReference>
<accession>T1KHM2</accession>
<dbReference type="PROSITE" id="PS00452">
    <property type="entry name" value="GUANYLATE_CYCLASE_1"/>
    <property type="match status" value="1"/>
</dbReference>
<dbReference type="eggNOG" id="KOG3619">
    <property type="taxonomic scope" value="Eukaryota"/>
</dbReference>
<keyword evidence="6" id="KW-0479">Metal-binding</keyword>
<dbReference type="InterPro" id="IPR001054">
    <property type="entry name" value="A/G_cyclase"/>
</dbReference>
<evidence type="ECO:0000256" key="9">
    <source>
        <dbReference type="ARBA" id="ARBA00022840"/>
    </source>
</evidence>
<feature type="domain" description="Guanylate cyclase" evidence="17">
    <location>
        <begin position="117"/>
        <end position="261"/>
    </location>
</feature>
<keyword evidence="15 16" id="KW-0456">Lyase</keyword>
<protein>
    <recommendedName>
        <fullName evidence="4">adenylate cyclase</fullName>
        <ecNumber evidence="4">4.6.1.1</ecNumber>
    </recommendedName>
</protein>
<keyword evidence="19" id="KW-1185">Reference proteome</keyword>
<dbReference type="GO" id="GO:0007189">
    <property type="term" value="P:adenylate cyclase-activating G protein-coupled receptor signaling pathway"/>
    <property type="evidence" value="ECO:0007669"/>
    <property type="project" value="TreeGrafter"/>
</dbReference>
<evidence type="ECO:0000256" key="8">
    <source>
        <dbReference type="ARBA" id="ARBA00022741"/>
    </source>
</evidence>
<evidence type="ECO:0000256" key="7">
    <source>
        <dbReference type="ARBA" id="ARBA00022737"/>
    </source>
</evidence>
<dbReference type="AlphaFoldDB" id="T1KHM2"/>
<evidence type="ECO:0000256" key="6">
    <source>
        <dbReference type="ARBA" id="ARBA00022723"/>
    </source>
</evidence>
<keyword evidence="5" id="KW-0812">Transmembrane</keyword>
<evidence type="ECO:0000256" key="4">
    <source>
        <dbReference type="ARBA" id="ARBA00012201"/>
    </source>
</evidence>
<dbReference type="GO" id="GO:0005886">
    <property type="term" value="C:plasma membrane"/>
    <property type="evidence" value="ECO:0007669"/>
    <property type="project" value="TreeGrafter"/>
</dbReference>
<evidence type="ECO:0000256" key="15">
    <source>
        <dbReference type="ARBA" id="ARBA00023239"/>
    </source>
</evidence>
<reference evidence="18" key="2">
    <citation type="submission" date="2015-06" db="UniProtKB">
        <authorList>
            <consortium name="EnsemblMetazoa"/>
        </authorList>
    </citation>
    <scope>IDENTIFICATION</scope>
</reference>
<keyword evidence="13" id="KW-0472">Membrane</keyword>
<dbReference type="Proteomes" id="UP000015104">
    <property type="component" value="Unassembled WGS sequence"/>
</dbReference>
<keyword evidence="12" id="KW-0115">cAMP biosynthesis</keyword>
<dbReference type="SUPFAM" id="SSF55073">
    <property type="entry name" value="Nucleotide cyclase"/>
    <property type="match status" value="1"/>
</dbReference>
<dbReference type="EMBL" id="CAEY01000076">
    <property type="status" value="NOT_ANNOTATED_CDS"/>
    <property type="molecule type" value="Genomic_DNA"/>
</dbReference>
<evidence type="ECO:0000256" key="13">
    <source>
        <dbReference type="ARBA" id="ARBA00023136"/>
    </source>
</evidence>
<keyword evidence="8" id="KW-0547">Nucleotide-binding</keyword>
<dbReference type="FunFam" id="3.30.70.1230:FF:000001">
    <property type="entry name" value="Adenylate cyclase"/>
    <property type="match status" value="1"/>
</dbReference>
<keyword evidence="11" id="KW-1133">Transmembrane helix</keyword>
<keyword evidence="14" id="KW-0325">Glycoprotein</keyword>
<dbReference type="CDD" id="cd07302">
    <property type="entry name" value="CHD"/>
    <property type="match status" value="1"/>
</dbReference>
<evidence type="ECO:0000256" key="1">
    <source>
        <dbReference type="ARBA" id="ARBA00001593"/>
    </source>
</evidence>
<comment type="subcellular location">
    <subcellularLocation>
        <location evidence="3">Membrane</location>
        <topology evidence="3">Multi-pass membrane protein</topology>
    </subcellularLocation>
</comment>
<keyword evidence="7" id="KW-0677">Repeat</keyword>
<comment type="similarity">
    <text evidence="16">Belongs to the adenylyl cyclase class-4/guanylyl cyclase family.</text>
</comment>
<evidence type="ECO:0000313" key="18">
    <source>
        <dbReference type="EnsemblMetazoa" id="tetur11g04910.1"/>
    </source>
</evidence>
<organism evidence="18 19">
    <name type="scientific">Tetranychus urticae</name>
    <name type="common">Two-spotted spider mite</name>
    <dbReference type="NCBI Taxonomy" id="32264"/>
    <lineage>
        <taxon>Eukaryota</taxon>
        <taxon>Metazoa</taxon>
        <taxon>Ecdysozoa</taxon>
        <taxon>Arthropoda</taxon>
        <taxon>Chelicerata</taxon>
        <taxon>Arachnida</taxon>
        <taxon>Acari</taxon>
        <taxon>Acariformes</taxon>
        <taxon>Trombidiformes</taxon>
        <taxon>Prostigmata</taxon>
        <taxon>Eleutherengona</taxon>
        <taxon>Raphignathae</taxon>
        <taxon>Tetranychoidea</taxon>
        <taxon>Tetranychidae</taxon>
        <taxon>Tetranychus</taxon>
    </lineage>
</organism>
<dbReference type="Pfam" id="PF00211">
    <property type="entry name" value="Guanylate_cyc"/>
    <property type="match status" value="1"/>
</dbReference>
<comment type="cofactor">
    <cofactor evidence="2">
        <name>Mg(2+)</name>
        <dbReference type="ChEBI" id="CHEBI:18420"/>
    </cofactor>
</comment>
<name>T1KHM2_TETUR</name>
<evidence type="ECO:0000256" key="5">
    <source>
        <dbReference type="ARBA" id="ARBA00022692"/>
    </source>
</evidence>
<dbReference type="STRING" id="32264.T1KHM2"/>
<evidence type="ECO:0000256" key="12">
    <source>
        <dbReference type="ARBA" id="ARBA00022998"/>
    </source>
</evidence>
<keyword evidence="9" id="KW-0067">ATP-binding</keyword>
<dbReference type="Gene3D" id="3.30.70.1230">
    <property type="entry name" value="Nucleotide cyclase"/>
    <property type="match status" value="1"/>
</dbReference>
<dbReference type="GO" id="GO:0046872">
    <property type="term" value="F:metal ion binding"/>
    <property type="evidence" value="ECO:0007669"/>
    <property type="project" value="UniProtKB-KW"/>
</dbReference>
<dbReference type="PROSITE" id="PS50125">
    <property type="entry name" value="GUANYLATE_CYCLASE_2"/>
    <property type="match status" value="1"/>
</dbReference>
<dbReference type="SMART" id="SM00044">
    <property type="entry name" value="CYCc"/>
    <property type="match status" value="1"/>
</dbReference>
<dbReference type="PANTHER" id="PTHR45627">
    <property type="entry name" value="ADENYLATE CYCLASE TYPE 1"/>
    <property type="match status" value="1"/>
</dbReference>
<dbReference type="GO" id="GO:0007193">
    <property type="term" value="P:adenylate cyclase-inhibiting G protein-coupled receptor signaling pathway"/>
    <property type="evidence" value="ECO:0007669"/>
    <property type="project" value="TreeGrafter"/>
</dbReference>
<evidence type="ECO:0000313" key="19">
    <source>
        <dbReference type="Proteomes" id="UP000015104"/>
    </source>
</evidence>
<dbReference type="EC" id="4.6.1.1" evidence="4"/>
<dbReference type="InterPro" id="IPR029787">
    <property type="entry name" value="Nucleotide_cyclase"/>
</dbReference>
<reference evidence="19" key="1">
    <citation type="submission" date="2011-08" db="EMBL/GenBank/DDBJ databases">
        <authorList>
            <person name="Rombauts S."/>
        </authorList>
    </citation>
    <scope>NUCLEOTIDE SEQUENCE</scope>
    <source>
        <strain evidence="19">London</strain>
    </source>
</reference>
<dbReference type="GO" id="GO:0035556">
    <property type="term" value="P:intracellular signal transduction"/>
    <property type="evidence" value="ECO:0007669"/>
    <property type="project" value="InterPro"/>
</dbReference>
<comment type="catalytic activity">
    <reaction evidence="1">
        <text>ATP = 3',5'-cyclic AMP + diphosphate</text>
        <dbReference type="Rhea" id="RHEA:15389"/>
        <dbReference type="ChEBI" id="CHEBI:30616"/>
        <dbReference type="ChEBI" id="CHEBI:33019"/>
        <dbReference type="ChEBI" id="CHEBI:58165"/>
        <dbReference type="EC" id="4.6.1.1"/>
    </reaction>
</comment>
<evidence type="ECO:0000256" key="11">
    <source>
        <dbReference type="ARBA" id="ARBA00022989"/>
    </source>
</evidence>
<dbReference type="GO" id="GO:0006171">
    <property type="term" value="P:cAMP biosynthetic process"/>
    <property type="evidence" value="ECO:0007669"/>
    <property type="project" value="UniProtKB-KW"/>
</dbReference>
<evidence type="ECO:0000256" key="16">
    <source>
        <dbReference type="RuleBase" id="RU000405"/>
    </source>
</evidence>
<keyword evidence="10" id="KW-0460">Magnesium</keyword>
<evidence type="ECO:0000256" key="14">
    <source>
        <dbReference type="ARBA" id="ARBA00023180"/>
    </source>
</evidence>
<dbReference type="GO" id="GO:0005524">
    <property type="term" value="F:ATP binding"/>
    <property type="evidence" value="ECO:0007669"/>
    <property type="project" value="UniProtKB-KW"/>
</dbReference>
<dbReference type="EnsemblMetazoa" id="tetur11g04910.1">
    <property type="protein sequence ID" value="tetur11g04910.1"/>
    <property type="gene ID" value="tetur11g04910"/>
</dbReference>
<sequence length="315" mass="35453">MLLYLAGFITSLVLTETDNLTIDSKLSKEVHFVALLFVISLLLDVLDRQVEYTSRSDFLWRAKLKVEQEEVETMGGINKILLENILPAHVAHHFLHYSMANDGSIKELYAEKYDSVTVMFASIPNYMEFYDENDINKQGLECLRLLNEIICDFDKMLLKPKYSCIEKIKTIGSTYMAASGLQPGQENLKGSAGREAHNVTILVEYAITMMSILEQINKESFQRFKLRIGINHGPVIAGVVGAQKPQYDIWGNTVNVASRMDSCGVIGKIQVTGDTARVLQESGYEVECRGQIKVKGKGNLTTYFVKITNQHKLIN</sequence>
<evidence type="ECO:0000259" key="17">
    <source>
        <dbReference type="PROSITE" id="PS50125"/>
    </source>
</evidence>
<evidence type="ECO:0000256" key="10">
    <source>
        <dbReference type="ARBA" id="ARBA00022842"/>
    </source>
</evidence>
<proteinExistence type="inferred from homology"/>
<dbReference type="HOGENOM" id="CLU_001072_6_0_1"/>